<evidence type="ECO:0000256" key="1">
    <source>
        <dbReference type="SAM" id="SignalP"/>
    </source>
</evidence>
<accession>Q9ZUP6</accession>
<reference evidence="2" key="2">
    <citation type="submission" date="2000-03" db="EMBL/GenBank/DDBJ databases">
        <authorList>
            <person name="Rounsley S.D."/>
            <person name="Lin X."/>
            <person name="Kaul S."/>
            <person name="Shea T.P."/>
            <person name="Fujii C.Y."/>
            <person name="Mason T.M."/>
            <person name="Shen M."/>
            <person name="Ronning C.M."/>
            <person name="Fraser C.M."/>
            <person name="Somerville C.R."/>
            <person name="Venter J.C."/>
        </authorList>
    </citation>
    <scope>NUCLEOTIDE SEQUENCE</scope>
</reference>
<feature type="signal peptide" evidence="1">
    <location>
        <begin position="1"/>
        <end position="17"/>
    </location>
</feature>
<sequence length="202" mass="23287">MFRIVLHACCIFALISGDLELLTSYLEEADLIMTNHSTQRSSRSFKISRDHSTTRRVKDITTALHHSTSGSSVECLHLHHQTTTRPRHSTWKSSIFLHHSTAYSMTSFRAFFILHSTRHSSTRKKRGLQLFTRPHGSSTVLNPSQYFVVLSIRVSGYLAISSMYFSFSQTRSFYLVLFPQTLCSRPFVIRISLYLFSIQLLF</sequence>
<feature type="chain" id="PRO_5004338088" evidence="1">
    <location>
        <begin position="18"/>
        <end position="202"/>
    </location>
</feature>
<reference key="1">
    <citation type="journal article" date="1999" name="Nature">
        <title>Sequence and analysis of chromosome 2 of the plant Arabidopsis thaliana.</title>
        <authorList>
            <person name="Lin X."/>
            <person name="Kaul S."/>
            <person name="Rounsley S."/>
            <person name="Shea T.P."/>
            <person name="Benito M.I."/>
            <person name="Town C.D."/>
            <person name="Fujii C.Y."/>
            <person name="Mason T."/>
            <person name="Bowman C.L."/>
            <person name="Barnstead M."/>
            <person name="Feldblyum T.V."/>
            <person name="Buell C.R."/>
            <person name="Ketchum K.A."/>
            <person name="Lee J."/>
            <person name="Ronning C.M."/>
            <person name="Koo H.L."/>
            <person name="Moffat K.S."/>
            <person name="Cronin L.A."/>
            <person name="Shen M."/>
            <person name="Pai G."/>
            <person name="Van Aken S."/>
            <person name="Umayam L."/>
            <person name="Tallon L.J."/>
            <person name="Gill J.E."/>
            <person name="Adams M.D."/>
            <person name="Carrera A.J."/>
            <person name="Creasy T.H."/>
            <person name="Goodman H.M."/>
            <person name="Somerville C.R."/>
            <person name="Copenhaver G.P."/>
            <person name="Preuss D."/>
            <person name="Nierman W.C."/>
            <person name="White O."/>
            <person name="Eisen J.A."/>
            <person name="Salzberg S.L."/>
            <person name="Fraser C.M."/>
            <person name="Venter J.C."/>
        </authorList>
    </citation>
    <scope>NUCLEOTIDE SEQUENCE [LARGE SCALE GENOMIC DNA]</scope>
    <source>
        <strain>cv. Columbia</strain>
    </source>
</reference>
<organism evidence="2">
    <name type="scientific">Arabidopsis thaliana</name>
    <name type="common">Mouse-ear cress</name>
    <dbReference type="NCBI Taxonomy" id="3702"/>
    <lineage>
        <taxon>Eukaryota</taxon>
        <taxon>Viridiplantae</taxon>
        <taxon>Streptophyta</taxon>
        <taxon>Embryophyta</taxon>
        <taxon>Tracheophyta</taxon>
        <taxon>Spermatophyta</taxon>
        <taxon>Magnoliopsida</taxon>
        <taxon>eudicotyledons</taxon>
        <taxon>Gunneridae</taxon>
        <taxon>Pentapetalae</taxon>
        <taxon>rosids</taxon>
        <taxon>malvids</taxon>
        <taxon>Brassicales</taxon>
        <taxon>Brassicaceae</taxon>
        <taxon>Camelineae</taxon>
        <taxon>Arabidopsis</taxon>
    </lineage>
</organism>
<evidence type="ECO:0000313" key="2">
    <source>
        <dbReference type="EMBL" id="AAC97247.1"/>
    </source>
</evidence>
<dbReference type="AlphaFoldDB" id="Q9ZUP6"/>
<proteinExistence type="predicted"/>
<dbReference type="PIR" id="G84502">
    <property type="entry name" value="G84502"/>
</dbReference>
<dbReference type="ExpressionAtlas" id="Q9ZUP6">
    <property type="expression patterns" value="differential"/>
</dbReference>
<name>Q9ZUP6_ARATH</name>
<keyword evidence="1" id="KW-0732">Signal</keyword>
<dbReference type="EMBL" id="AC005897">
    <property type="protein sequence ID" value="AAC97247.1"/>
    <property type="molecule type" value="Genomic_DNA"/>
</dbReference>
<reference evidence="2" key="3">
    <citation type="submission" date="2002-02" db="EMBL/GenBank/DDBJ databases">
        <authorList>
            <person name="Town C.D."/>
            <person name="Kaul S."/>
        </authorList>
    </citation>
    <scope>NUCLEOTIDE SEQUENCE</scope>
</reference>
<protein>
    <submittedName>
        <fullName evidence="2">Uncharacterized protein At2g12320</fullName>
    </submittedName>
</protein>